<reference evidence="1" key="1">
    <citation type="submission" date="2018-04" db="EMBL/GenBank/DDBJ databases">
        <title>Transcriptome assembly of Sipha flava.</title>
        <authorList>
            <person name="Scully E.D."/>
            <person name="Geib S.M."/>
            <person name="Palmer N.A."/>
            <person name="Koch K."/>
            <person name="Bradshaw J."/>
            <person name="Heng-Moss T."/>
            <person name="Sarath G."/>
        </authorList>
    </citation>
    <scope>NUCLEOTIDE SEQUENCE</scope>
</reference>
<keyword evidence="2" id="KW-1185">Reference proteome</keyword>
<dbReference type="AlphaFoldDB" id="A0A2S2Q528"/>
<evidence type="ECO:0000313" key="1">
    <source>
        <dbReference type="EMBL" id="MBY72838.1"/>
    </source>
</evidence>
<dbReference type="Proteomes" id="UP000694846">
    <property type="component" value="Unplaced"/>
</dbReference>
<reference evidence="3" key="2">
    <citation type="submission" date="2025-04" db="UniProtKB">
        <authorList>
            <consortium name="RefSeq"/>
        </authorList>
    </citation>
    <scope>IDENTIFICATION</scope>
    <source>
        <tissue evidence="3">Whole body</tissue>
    </source>
</reference>
<protein>
    <submittedName>
        <fullName evidence="3">Uncharacterized protein LOC112690746</fullName>
    </submittedName>
</protein>
<dbReference type="GeneID" id="112690746"/>
<name>A0A2S2Q528_9HEMI</name>
<evidence type="ECO:0000313" key="3">
    <source>
        <dbReference type="RefSeq" id="XP_025420605.1"/>
    </source>
</evidence>
<sequence length="183" mass="19590">MNLNTMRTETSLAGKLMSVVMSIVLISGTTETAAAPQLLQPLSSQFISEAKGYATGYGYSGVQVPVAVQVGKTVQYAAAPPPPPPPPPPSAVVGYAPSFVYKPDLSAYAAASFPQVEQLHRFNPVVRPVHTVVPKVTAVEPSVTVQKTYVDVPVPEYRPPAAAVVVQDASPYNYYNYQLIDRK</sequence>
<accession>A0A2S2Q528</accession>
<organism evidence="1">
    <name type="scientific">Sipha flava</name>
    <name type="common">yellow sugarcane aphid</name>
    <dbReference type="NCBI Taxonomy" id="143950"/>
    <lineage>
        <taxon>Eukaryota</taxon>
        <taxon>Metazoa</taxon>
        <taxon>Ecdysozoa</taxon>
        <taxon>Arthropoda</taxon>
        <taxon>Hexapoda</taxon>
        <taxon>Insecta</taxon>
        <taxon>Pterygota</taxon>
        <taxon>Neoptera</taxon>
        <taxon>Paraneoptera</taxon>
        <taxon>Hemiptera</taxon>
        <taxon>Sternorrhyncha</taxon>
        <taxon>Aphidomorpha</taxon>
        <taxon>Aphidoidea</taxon>
        <taxon>Aphididae</taxon>
        <taxon>Sipha</taxon>
    </lineage>
</organism>
<proteinExistence type="predicted"/>
<evidence type="ECO:0000313" key="2">
    <source>
        <dbReference type="Proteomes" id="UP000694846"/>
    </source>
</evidence>
<dbReference type="OrthoDB" id="6625493at2759"/>
<gene>
    <name evidence="3" type="primary">LOC112690746</name>
    <name evidence="1" type="ORF">g.97771</name>
</gene>
<dbReference type="RefSeq" id="XP_025420605.1">
    <property type="nucleotide sequence ID" value="XM_025564820.1"/>
</dbReference>
<dbReference type="EMBL" id="GGMS01003635">
    <property type="protein sequence ID" value="MBY72838.1"/>
    <property type="molecule type" value="Transcribed_RNA"/>
</dbReference>